<evidence type="ECO:0000313" key="1">
    <source>
        <dbReference type="EMBL" id="KAA1127046.1"/>
    </source>
</evidence>
<protein>
    <submittedName>
        <fullName evidence="1">Uncharacterized protein</fullName>
    </submittedName>
</protein>
<comment type="caution">
    <text evidence="1">The sequence shown here is derived from an EMBL/GenBank/DDBJ whole genome shotgun (WGS) entry which is preliminary data.</text>
</comment>
<evidence type="ECO:0000313" key="2">
    <source>
        <dbReference type="Proteomes" id="UP000325313"/>
    </source>
</evidence>
<proteinExistence type="predicted"/>
<dbReference type="Proteomes" id="UP000325313">
    <property type="component" value="Unassembled WGS sequence"/>
</dbReference>
<sequence length="75" mass="8442">MGPMETTTQALNLERTSIQGLKPEGHHPRFEPWPMALKIPSSPSTRVQSCARISLSKLRTEVFLHRPPLHESIGQ</sequence>
<dbReference type="EMBL" id="VDEP01000169">
    <property type="protein sequence ID" value="KAA1127046.1"/>
    <property type="molecule type" value="Genomic_DNA"/>
</dbReference>
<reference evidence="1 2" key="1">
    <citation type="submission" date="2019-05" db="EMBL/GenBank/DDBJ databases">
        <title>Emergence of the Ug99 lineage of the wheat stem rust pathogen through somatic hybridization.</title>
        <authorList>
            <person name="Li F."/>
            <person name="Upadhyaya N.M."/>
            <person name="Sperschneider J."/>
            <person name="Matny O."/>
            <person name="Nguyen-Phuc H."/>
            <person name="Mago R."/>
            <person name="Raley C."/>
            <person name="Miller M.E."/>
            <person name="Silverstein K.A.T."/>
            <person name="Henningsen E."/>
            <person name="Hirsch C.D."/>
            <person name="Visser B."/>
            <person name="Pretorius Z.A."/>
            <person name="Steffenson B.J."/>
            <person name="Schwessinger B."/>
            <person name="Dodds P.N."/>
            <person name="Figueroa M."/>
        </authorList>
    </citation>
    <scope>NUCLEOTIDE SEQUENCE [LARGE SCALE GENOMIC DNA]</scope>
    <source>
        <strain evidence="1 2">Ug99</strain>
    </source>
</reference>
<gene>
    <name evidence="1" type="ORF">PGTUg99_013137</name>
</gene>
<organism evidence="1 2">
    <name type="scientific">Puccinia graminis f. sp. tritici</name>
    <dbReference type="NCBI Taxonomy" id="56615"/>
    <lineage>
        <taxon>Eukaryota</taxon>
        <taxon>Fungi</taxon>
        <taxon>Dikarya</taxon>
        <taxon>Basidiomycota</taxon>
        <taxon>Pucciniomycotina</taxon>
        <taxon>Pucciniomycetes</taxon>
        <taxon>Pucciniales</taxon>
        <taxon>Pucciniaceae</taxon>
        <taxon>Puccinia</taxon>
    </lineage>
</organism>
<name>A0A5B0RMA6_PUCGR</name>
<dbReference type="AlphaFoldDB" id="A0A5B0RMA6"/>
<accession>A0A5B0RMA6</accession>